<evidence type="ECO:0000313" key="3">
    <source>
        <dbReference type="Proteomes" id="UP000216361"/>
    </source>
</evidence>
<evidence type="ECO:0000313" key="2">
    <source>
        <dbReference type="EMBL" id="OYQ20990.1"/>
    </source>
</evidence>
<name>A0A255XXM4_9PROT</name>
<dbReference type="AlphaFoldDB" id="A0A255XXM4"/>
<dbReference type="EMBL" id="NOXS01000025">
    <property type="protein sequence ID" value="OYQ20990.1"/>
    <property type="molecule type" value="Genomic_DNA"/>
</dbReference>
<dbReference type="InterPro" id="IPR011042">
    <property type="entry name" value="6-blade_b-propeller_TolB-like"/>
</dbReference>
<reference evidence="2 3" key="1">
    <citation type="submission" date="2017-07" db="EMBL/GenBank/DDBJ databases">
        <title>Elstera cyanobacteriorum sp. nov., a novel bacterium isolated from cyanobacterial aggregates in a eutrophic lake.</title>
        <authorList>
            <person name="Cai H."/>
        </authorList>
    </citation>
    <scope>NUCLEOTIDE SEQUENCE [LARGE SCALE GENOMIC DNA]</scope>
    <source>
        <strain evidence="2 3">TH019</strain>
    </source>
</reference>
<dbReference type="Gene3D" id="2.120.10.30">
    <property type="entry name" value="TolB, C-terminal domain"/>
    <property type="match status" value="1"/>
</dbReference>
<sequence length="368" mass="39570">MGLVLAAIGKPVWAQAIVAKIPGIADVVSFAVGLQHPWGLAFLPDGRALVTERPGRLRLIGRDGKLSDPLTGVPDVVARGQGGLLDVAIDPNFAENRFVYLSFSEGGPGGAGTAVFRGALGPRGLEEGRVIFRQVPKVNGTGHFGSRLVFGRDGTLFVTLGDRYAYRDSAQDVTTHLGKIVRIRRDGTPPSDNPFLTRSDAKPEIWSYGHRNVQGAALHPLTGQLWTVEHGAQGGDELNHSQPGKNYGWPVITYGVDYSGAKIGIGTKAPGMEQPVHYWVPSIAPSGLLFYTGSAYPGWKDALFTGSLKFGALVRLTLNGDAVTQEERLLQDLGERIRDVRQGPDGLIYLLTDSPEGRVLRLNPVKKP</sequence>
<dbReference type="Pfam" id="PF07995">
    <property type="entry name" value="GSDH"/>
    <property type="match status" value="1"/>
</dbReference>
<protein>
    <recommendedName>
        <fullName evidence="1">Glucose/Sorbosone dehydrogenase domain-containing protein</fullName>
    </recommendedName>
</protein>
<dbReference type="PANTHER" id="PTHR19328:SF75">
    <property type="entry name" value="ALDOSE SUGAR DEHYDROGENASE YLII"/>
    <property type="match status" value="1"/>
</dbReference>
<feature type="domain" description="Glucose/Sorbosone dehydrogenase" evidence="1">
    <location>
        <begin position="34"/>
        <end position="361"/>
    </location>
</feature>
<dbReference type="PANTHER" id="PTHR19328">
    <property type="entry name" value="HEDGEHOG-INTERACTING PROTEIN"/>
    <property type="match status" value="1"/>
</dbReference>
<comment type="caution">
    <text evidence="2">The sequence shown here is derived from an EMBL/GenBank/DDBJ whole genome shotgun (WGS) entry which is preliminary data.</text>
</comment>
<dbReference type="InterPro" id="IPR011041">
    <property type="entry name" value="Quinoprot_gluc/sorb_DH_b-prop"/>
</dbReference>
<proteinExistence type="predicted"/>
<dbReference type="SUPFAM" id="SSF50952">
    <property type="entry name" value="Soluble quinoprotein glucose dehydrogenase"/>
    <property type="match status" value="1"/>
</dbReference>
<dbReference type="InterPro" id="IPR012938">
    <property type="entry name" value="Glc/Sorbosone_DH"/>
</dbReference>
<gene>
    <name evidence="2" type="ORF">CHR90_03405</name>
</gene>
<evidence type="ECO:0000259" key="1">
    <source>
        <dbReference type="Pfam" id="PF07995"/>
    </source>
</evidence>
<dbReference type="Proteomes" id="UP000216361">
    <property type="component" value="Unassembled WGS sequence"/>
</dbReference>
<keyword evidence="3" id="KW-1185">Reference proteome</keyword>
<dbReference type="OrthoDB" id="9770043at2"/>
<accession>A0A255XXM4</accession>
<organism evidence="2 3">
    <name type="scientific">Elstera cyanobacteriorum</name>
    <dbReference type="NCBI Taxonomy" id="2022747"/>
    <lineage>
        <taxon>Bacteria</taxon>
        <taxon>Pseudomonadati</taxon>
        <taxon>Pseudomonadota</taxon>
        <taxon>Alphaproteobacteria</taxon>
        <taxon>Rhodospirillales</taxon>
        <taxon>Rhodospirillaceae</taxon>
        <taxon>Elstera</taxon>
    </lineage>
</organism>